<feature type="non-terminal residue" evidence="6">
    <location>
        <position position="1"/>
    </location>
</feature>
<dbReference type="AlphaFoldDB" id="A0ABD4QAD4"/>
<evidence type="ECO:0000313" key="7">
    <source>
        <dbReference type="Proteomes" id="UP000671119"/>
    </source>
</evidence>
<organism evidence="6 7">
    <name type="scientific">Mycobacterium tuberculosis</name>
    <dbReference type="NCBI Taxonomy" id="1773"/>
    <lineage>
        <taxon>Bacteria</taxon>
        <taxon>Bacillati</taxon>
        <taxon>Actinomycetota</taxon>
        <taxon>Actinomycetes</taxon>
        <taxon>Mycobacteriales</taxon>
        <taxon>Mycobacteriaceae</taxon>
        <taxon>Mycobacterium</taxon>
        <taxon>Mycobacterium tuberculosis complex</taxon>
    </lineage>
</organism>
<keyword evidence="3 5" id="KW-1133">Transmembrane helix</keyword>
<keyword evidence="4 5" id="KW-0472">Membrane</keyword>
<proteinExistence type="predicted"/>
<evidence type="ECO:0000256" key="3">
    <source>
        <dbReference type="ARBA" id="ARBA00022989"/>
    </source>
</evidence>
<evidence type="ECO:0000256" key="4">
    <source>
        <dbReference type="ARBA" id="ARBA00023136"/>
    </source>
</evidence>
<gene>
    <name evidence="6" type="ORF">J8J21_22750</name>
</gene>
<feature type="transmembrane region" description="Helical" evidence="5">
    <location>
        <begin position="12"/>
        <end position="32"/>
    </location>
</feature>
<accession>A0ABD4QAD4</accession>
<evidence type="ECO:0000256" key="2">
    <source>
        <dbReference type="ARBA" id="ARBA00022692"/>
    </source>
</evidence>
<feature type="transmembrane region" description="Helical" evidence="5">
    <location>
        <begin position="39"/>
        <end position="59"/>
    </location>
</feature>
<dbReference type="EMBL" id="JAGIZI010000668">
    <property type="protein sequence ID" value="MBP0685868.1"/>
    <property type="molecule type" value="Genomic_DNA"/>
</dbReference>
<feature type="non-terminal residue" evidence="6">
    <location>
        <position position="78"/>
    </location>
</feature>
<reference evidence="6 7" key="1">
    <citation type="submission" date="2021-03" db="EMBL/GenBank/DDBJ databases">
        <title>Whole Genome Sequencing of Mycobacterium tuberculosis clinical isolates from Arunachal Pradesh, India.</title>
        <authorList>
            <person name="Singh S."/>
            <person name="Mudliar S.R."/>
            <person name="Kulsum U."/>
            <person name="Rufai S.B."/>
            <person name="Singh P.K."/>
            <person name="Umpo M."/>
            <person name="Nyori M."/>
        </authorList>
    </citation>
    <scope>NUCLEOTIDE SEQUENCE [LARGE SCALE GENOMIC DNA]</scope>
    <source>
        <strain evidence="6 7">OMICS/BPL/0142/20/SP</strain>
    </source>
</reference>
<protein>
    <submittedName>
        <fullName evidence="6">Hemolysin III family protein</fullName>
    </submittedName>
</protein>
<dbReference type="Pfam" id="PF03006">
    <property type="entry name" value="HlyIII"/>
    <property type="match status" value="1"/>
</dbReference>
<comment type="caution">
    <text evidence="6">The sequence shown here is derived from an EMBL/GenBank/DDBJ whole genome shotgun (WGS) entry which is preliminary data.</text>
</comment>
<evidence type="ECO:0000256" key="1">
    <source>
        <dbReference type="ARBA" id="ARBA00004141"/>
    </source>
</evidence>
<dbReference type="InterPro" id="IPR004254">
    <property type="entry name" value="AdipoR/HlyIII-related"/>
</dbReference>
<dbReference type="Proteomes" id="UP000671119">
    <property type="component" value="Unassembled WGS sequence"/>
</dbReference>
<keyword evidence="2 5" id="KW-0812">Transmembrane</keyword>
<sequence length="78" mass="8785">FTFGVLRGTLGWTVFGLIWATAVFGIVTKLVPRLRHSKLSLLLYLGMGWMVVLVIRPLWQHLPLTTFLWLVAGGLAYT</sequence>
<evidence type="ECO:0000256" key="5">
    <source>
        <dbReference type="SAM" id="Phobius"/>
    </source>
</evidence>
<name>A0ABD4QAD4_MYCTX</name>
<comment type="subcellular location">
    <subcellularLocation>
        <location evidence="1">Membrane</location>
        <topology evidence="1">Multi-pass membrane protein</topology>
    </subcellularLocation>
</comment>
<evidence type="ECO:0000313" key="6">
    <source>
        <dbReference type="EMBL" id="MBP0685868.1"/>
    </source>
</evidence>
<dbReference type="RefSeq" id="WP_209925679.1">
    <property type="nucleotide sequence ID" value="NZ_JAGIZI010000668.1"/>
</dbReference>
<dbReference type="GO" id="GO:0016020">
    <property type="term" value="C:membrane"/>
    <property type="evidence" value="ECO:0007669"/>
    <property type="project" value="UniProtKB-SubCell"/>
</dbReference>